<proteinExistence type="predicted"/>
<sequence length="95" mass="10630">MNRQSAAQLRLSPLHVQQGLFALLALLITLIGGQQYMRWEQSEQPAPVHLSIPHPPQTHFSAVSSNPADNASMRMMGVDQARPVDETPSLERWVF</sequence>
<accession>A0ACC5MLY9</accession>
<comment type="caution">
    <text evidence="1">The sequence shown here is derived from an EMBL/GenBank/DDBJ whole genome shotgun (WGS) entry which is preliminary data.</text>
</comment>
<protein>
    <submittedName>
        <fullName evidence="1">Uncharacterized protein</fullName>
    </submittedName>
</protein>
<evidence type="ECO:0000313" key="2">
    <source>
        <dbReference type="Proteomes" id="UP000589818"/>
    </source>
</evidence>
<reference evidence="1" key="1">
    <citation type="submission" date="2020-08" db="EMBL/GenBank/DDBJ databases">
        <title>Plant associated metagenomes--Microbial community diversity and host control of community assembly across model and emerging plant ecological genomics systems.</title>
        <authorList>
            <person name="Dangl J."/>
        </authorList>
    </citation>
    <scope>NUCLEOTIDE SEQUENCE</scope>
    <source>
        <strain evidence="1">KD5</strain>
    </source>
</reference>
<gene>
    <name evidence="1" type="ORF">FHR69_005731</name>
</gene>
<dbReference type="Proteomes" id="UP000589818">
    <property type="component" value="Unassembled WGS sequence"/>
</dbReference>
<keyword evidence="2" id="KW-1185">Reference proteome</keyword>
<evidence type="ECO:0000313" key="1">
    <source>
        <dbReference type="EMBL" id="MBB2889731.1"/>
    </source>
</evidence>
<dbReference type="EMBL" id="JACHVR010000008">
    <property type="protein sequence ID" value="MBB2889731.1"/>
    <property type="molecule type" value="Genomic_DNA"/>
</dbReference>
<name>A0ACC5MLY9_9PSED</name>
<organism evidence="1 2">
    <name type="scientific">Pseudomonas umsongensis</name>
    <dbReference type="NCBI Taxonomy" id="198618"/>
    <lineage>
        <taxon>Bacteria</taxon>
        <taxon>Pseudomonadati</taxon>
        <taxon>Pseudomonadota</taxon>
        <taxon>Gammaproteobacteria</taxon>
        <taxon>Pseudomonadales</taxon>
        <taxon>Pseudomonadaceae</taxon>
        <taxon>Pseudomonas</taxon>
    </lineage>
</organism>